<reference evidence="6" key="1">
    <citation type="submission" date="2018-11" db="EMBL/GenBank/DDBJ databases">
        <title>Rhizobium chutanense sp. nov., isolated from root nodules of Phaseolus vulgaris in China.</title>
        <authorList>
            <person name="Huo Y."/>
        </authorList>
    </citation>
    <scope>NUCLEOTIDE SEQUENCE [LARGE SCALE GENOMIC DNA]</scope>
    <source>
        <strain evidence="6">CCBAU 65647</strain>
    </source>
</reference>
<name>A0A3S0SDK9_9HYPH</name>
<dbReference type="InterPro" id="IPR001173">
    <property type="entry name" value="Glyco_trans_2-like"/>
</dbReference>
<protein>
    <submittedName>
        <fullName evidence="5">Glycosyltransferase family 2 protein</fullName>
    </submittedName>
</protein>
<sequence>MVECLRAQETEAKLVIVVINDGSTDGTAEYLAEQPDLVELKGDGTLFWGGAMERGLQYTLPLCSKSDYILFLNNDTSFSPGYVDALVRSSRENGDAAVGSMIHDESAQPPLVSIGARIDVARMRVTDIVDELSAIERADPAAFYFPDALSGRGTLFPVSVFGQYGTLVPKLLPHYFADYELSMRFRRAGVRLVVSREGFVVSPPVYGNSTEGMNLWQRFFSIRSSRNLRHTLTFFCLVGTPMQRLTAPLRLLAKAIWQGLRR</sequence>
<comment type="similarity">
    <text evidence="1">Belongs to the glycosyltransferase 2 family.</text>
</comment>
<evidence type="ECO:0000313" key="5">
    <source>
        <dbReference type="EMBL" id="RUM26582.1"/>
    </source>
</evidence>
<dbReference type="InterPro" id="IPR029044">
    <property type="entry name" value="Nucleotide-diphossugar_trans"/>
</dbReference>
<proteinExistence type="inferred from homology"/>
<evidence type="ECO:0000256" key="2">
    <source>
        <dbReference type="ARBA" id="ARBA00022676"/>
    </source>
</evidence>
<dbReference type="Proteomes" id="UP000278823">
    <property type="component" value="Unassembled WGS sequence"/>
</dbReference>
<dbReference type="EMBL" id="RJTH01000002">
    <property type="protein sequence ID" value="RUM26582.1"/>
    <property type="molecule type" value="Genomic_DNA"/>
</dbReference>
<keyword evidence="2" id="KW-0328">Glycosyltransferase</keyword>
<dbReference type="PANTHER" id="PTHR43179:SF12">
    <property type="entry name" value="GALACTOFURANOSYLTRANSFERASE GLFT2"/>
    <property type="match status" value="1"/>
</dbReference>
<dbReference type="AlphaFoldDB" id="A0A3S0SDK9"/>
<keyword evidence="6" id="KW-1185">Reference proteome</keyword>
<evidence type="ECO:0000256" key="3">
    <source>
        <dbReference type="ARBA" id="ARBA00022679"/>
    </source>
</evidence>
<feature type="domain" description="Glycosyltransferase 2-like" evidence="4">
    <location>
        <begin position="2"/>
        <end position="102"/>
    </location>
</feature>
<dbReference type="GO" id="GO:0016757">
    <property type="term" value="F:glycosyltransferase activity"/>
    <property type="evidence" value="ECO:0007669"/>
    <property type="project" value="UniProtKB-KW"/>
</dbReference>
<dbReference type="Gene3D" id="3.90.550.10">
    <property type="entry name" value="Spore Coat Polysaccharide Biosynthesis Protein SpsA, Chain A"/>
    <property type="match status" value="1"/>
</dbReference>
<gene>
    <name evidence="5" type="ORF">EFQ99_06790</name>
</gene>
<evidence type="ECO:0000256" key="1">
    <source>
        <dbReference type="ARBA" id="ARBA00006739"/>
    </source>
</evidence>
<evidence type="ECO:0000313" key="6">
    <source>
        <dbReference type="Proteomes" id="UP000278823"/>
    </source>
</evidence>
<organism evidence="5 6">
    <name type="scientific">Rhizobium vallis</name>
    <dbReference type="NCBI Taxonomy" id="634290"/>
    <lineage>
        <taxon>Bacteria</taxon>
        <taxon>Pseudomonadati</taxon>
        <taxon>Pseudomonadota</taxon>
        <taxon>Alphaproteobacteria</taxon>
        <taxon>Hyphomicrobiales</taxon>
        <taxon>Rhizobiaceae</taxon>
        <taxon>Rhizobium/Agrobacterium group</taxon>
        <taxon>Rhizobium</taxon>
    </lineage>
</organism>
<dbReference type="PANTHER" id="PTHR43179">
    <property type="entry name" value="RHAMNOSYLTRANSFERASE WBBL"/>
    <property type="match status" value="1"/>
</dbReference>
<comment type="caution">
    <text evidence="5">The sequence shown here is derived from an EMBL/GenBank/DDBJ whole genome shotgun (WGS) entry which is preliminary data.</text>
</comment>
<accession>A0A3S0SDK9</accession>
<dbReference type="SUPFAM" id="SSF53448">
    <property type="entry name" value="Nucleotide-diphospho-sugar transferases"/>
    <property type="match status" value="1"/>
</dbReference>
<keyword evidence="3 5" id="KW-0808">Transferase</keyword>
<dbReference type="OrthoDB" id="7545269at2"/>
<evidence type="ECO:0000259" key="4">
    <source>
        <dbReference type="Pfam" id="PF00535"/>
    </source>
</evidence>
<dbReference type="Pfam" id="PF00535">
    <property type="entry name" value="Glycos_transf_2"/>
    <property type="match status" value="1"/>
</dbReference>